<accession>A0A916ZQR3</accession>
<organism evidence="1 2">
    <name type="scientific">Psychroflexus salis</name>
    <dbReference type="NCBI Taxonomy" id="1526574"/>
    <lineage>
        <taxon>Bacteria</taxon>
        <taxon>Pseudomonadati</taxon>
        <taxon>Bacteroidota</taxon>
        <taxon>Flavobacteriia</taxon>
        <taxon>Flavobacteriales</taxon>
        <taxon>Flavobacteriaceae</taxon>
        <taxon>Psychroflexus</taxon>
    </lineage>
</organism>
<sequence>MKNTVLLLLIFSFCNSCTKLYNLKERLTIDVTLVNENNLPLSNVNIDVFADNYRSIFFPEIIQGRSAKFQFPDYNNDLITFNETGQDGKARLHFPRDGGNSKNNDYQVILSKDEEERKPLSIFLKIDDFEDFYVEIPPQKLYLQAHLTSFFVSTNLSAEYSLLDYELIGEVAHNFITVEEFSTPKIYKEPQIINVRKNQTLQLNYTLVENLSGGSNTISNQVFIEIGENQVEYIIENL</sequence>
<protein>
    <submittedName>
        <fullName evidence="1">Uncharacterized protein</fullName>
    </submittedName>
</protein>
<dbReference type="RefSeq" id="WP_188405597.1">
    <property type="nucleotide sequence ID" value="NZ_BMGL01000004.1"/>
</dbReference>
<dbReference type="EMBL" id="BMGL01000004">
    <property type="protein sequence ID" value="GGE09528.1"/>
    <property type="molecule type" value="Genomic_DNA"/>
</dbReference>
<evidence type="ECO:0000313" key="1">
    <source>
        <dbReference type="EMBL" id="GGE09528.1"/>
    </source>
</evidence>
<reference evidence="1 2" key="1">
    <citation type="journal article" date="2014" name="Int. J. Syst. Evol. Microbiol.">
        <title>Complete genome sequence of Corynebacterium casei LMG S-19264T (=DSM 44701T), isolated from a smear-ripened cheese.</title>
        <authorList>
            <consortium name="US DOE Joint Genome Institute (JGI-PGF)"/>
            <person name="Walter F."/>
            <person name="Albersmeier A."/>
            <person name="Kalinowski J."/>
            <person name="Ruckert C."/>
        </authorList>
    </citation>
    <scope>NUCLEOTIDE SEQUENCE [LARGE SCALE GENOMIC DNA]</scope>
    <source>
        <strain evidence="1 2">CGMCC 1.12925</strain>
    </source>
</reference>
<gene>
    <name evidence="1" type="ORF">GCM10010831_08830</name>
</gene>
<comment type="caution">
    <text evidence="1">The sequence shown here is derived from an EMBL/GenBank/DDBJ whole genome shotgun (WGS) entry which is preliminary data.</text>
</comment>
<name>A0A916ZQR3_9FLAO</name>
<proteinExistence type="predicted"/>
<keyword evidence="2" id="KW-1185">Reference proteome</keyword>
<evidence type="ECO:0000313" key="2">
    <source>
        <dbReference type="Proteomes" id="UP000599688"/>
    </source>
</evidence>
<dbReference type="Proteomes" id="UP000599688">
    <property type="component" value="Unassembled WGS sequence"/>
</dbReference>
<dbReference type="AlphaFoldDB" id="A0A916ZQR3"/>